<evidence type="ECO:0000256" key="1">
    <source>
        <dbReference type="SAM" id="Phobius"/>
    </source>
</evidence>
<accession>A0A9P4HK64</accession>
<feature type="transmembrane region" description="Helical" evidence="1">
    <location>
        <begin position="203"/>
        <end position="224"/>
    </location>
</feature>
<feature type="transmembrane region" description="Helical" evidence="1">
    <location>
        <begin position="256"/>
        <end position="276"/>
    </location>
</feature>
<dbReference type="EMBL" id="ML978154">
    <property type="protein sequence ID" value="KAF2036760.1"/>
    <property type="molecule type" value="Genomic_DNA"/>
</dbReference>
<protein>
    <submittedName>
        <fullName evidence="2">Uncharacterized protein</fullName>
    </submittedName>
</protein>
<organism evidence="2 3">
    <name type="scientific">Setomelanomma holmii</name>
    <dbReference type="NCBI Taxonomy" id="210430"/>
    <lineage>
        <taxon>Eukaryota</taxon>
        <taxon>Fungi</taxon>
        <taxon>Dikarya</taxon>
        <taxon>Ascomycota</taxon>
        <taxon>Pezizomycotina</taxon>
        <taxon>Dothideomycetes</taxon>
        <taxon>Pleosporomycetidae</taxon>
        <taxon>Pleosporales</taxon>
        <taxon>Pleosporineae</taxon>
        <taxon>Phaeosphaeriaceae</taxon>
        <taxon>Setomelanomma</taxon>
    </lineage>
</organism>
<feature type="transmembrane region" description="Helical" evidence="1">
    <location>
        <begin position="47"/>
        <end position="66"/>
    </location>
</feature>
<feature type="transmembrane region" description="Helical" evidence="1">
    <location>
        <begin position="6"/>
        <end position="26"/>
    </location>
</feature>
<feature type="transmembrane region" description="Helical" evidence="1">
    <location>
        <begin position="296"/>
        <end position="318"/>
    </location>
</feature>
<dbReference type="Proteomes" id="UP000799777">
    <property type="component" value="Unassembled WGS sequence"/>
</dbReference>
<feature type="transmembrane region" description="Helical" evidence="1">
    <location>
        <begin position="142"/>
        <end position="164"/>
    </location>
</feature>
<reference evidence="2" key="1">
    <citation type="journal article" date="2020" name="Stud. Mycol.">
        <title>101 Dothideomycetes genomes: a test case for predicting lifestyles and emergence of pathogens.</title>
        <authorList>
            <person name="Haridas S."/>
            <person name="Albert R."/>
            <person name="Binder M."/>
            <person name="Bloem J."/>
            <person name="Labutti K."/>
            <person name="Salamov A."/>
            <person name="Andreopoulos B."/>
            <person name="Baker S."/>
            <person name="Barry K."/>
            <person name="Bills G."/>
            <person name="Bluhm B."/>
            <person name="Cannon C."/>
            <person name="Castanera R."/>
            <person name="Culley D."/>
            <person name="Daum C."/>
            <person name="Ezra D."/>
            <person name="Gonzalez J."/>
            <person name="Henrissat B."/>
            <person name="Kuo A."/>
            <person name="Liang C."/>
            <person name="Lipzen A."/>
            <person name="Lutzoni F."/>
            <person name="Magnuson J."/>
            <person name="Mondo S."/>
            <person name="Nolan M."/>
            <person name="Ohm R."/>
            <person name="Pangilinan J."/>
            <person name="Park H.-J."/>
            <person name="Ramirez L."/>
            <person name="Alfaro M."/>
            <person name="Sun H."/>
            <person name="Tritt A."/>
            <person name="Yoshinaga Y."/>
            <person name="Zwiers L.-H."/>
            <person name="Turgeon B."/>
            <person name="Goodwin S."/>
            <person name="Spatafora J."/>
            <person name="Crous P."/>
            <person name="Grigoriev I."/>
        </authorList>
    </citation>
    <scope>NUCLEOTIDE SEQUENCE</scope>
    <source>
        <strain evidence="2">CBS 110217</strain>
    </source>
</reference>
<gene>
    <name evidence="2" type="ORF">EK21DRAFT_106071</name>
</gene>
<dbReference type="AlphaFoldDB" id="A0A9P4HK64"/>
<comment type="caution">
    <text evidence="2">The sequence shown here is derived from an EMBL/GenBank/DDBJ whole genome shotgun (WGS) entry which is preliminary data.</text>
</comment>
<keyword evidence="1" id="KW-1133">Transmembrane helix</keyword>
<keyword evidence="1" id="KW-0472">Membrane</keyword>
<proteinExistence type="predicted"/>
<name>A0A9P4HK64_9PLEO</name>
<evidence type="ECO:0000313" key="3">
    <source>
        <dbReference type="Proteomes" id="UP000799777"/>
    </source>
</evidence>
<dbReference type="OrthoDB" id="4582561at2759"/>
<sequence>MAVGYVLETFICIVLVCAHIWFTALVDASSELYVRLLQIATRTSFDTAIFFTFAIQLASCVTLGRANFGMGADGMGAITMKIAWIISTLTLLPLLPLVLRPQMFFVDATTTIEPSIEEDEPLSSSHSNGKHQVASARQGHRFMLFVLCWAVSFYPFFSGMAGTFGASQFGDAPGSAISTTDFATIQDACFGNVAQLTISQENAITAFGAASWLFISIIVIYGIVLSAMRSNGGSQFSFLEKHGLTFGSTQRNSMRLWLSICAIIVFFIVSQLWAFFRLRRLQSEMTEAAGGRFPDGQWTFGQIVGVVGFLPVCAEVVFQGRIGRRAWVS</sequence>
<evidence type="ECO:0000313" key="2">
    <source>
        <dbReference type="EMBL" id="KAF2036760.1"/>
    </source>
</evidence>
<feature type="transmembrane region" description="Helical" evidence="1">
    <location>
        <begin position="78"/>
        <end position="99"/>
    </location>
</feature>
<keyword evidence="1" id="KW-0812">Transmembrane</keyword>
<keyword evidence="3" id="KW-1185">Reference proteome</keyword>